<keyword evidence="2" id="KW-0813">Transport</keyword>
<dbReference type="PROSITE" id="PS50893">
    <property type="entry name" value="ABC_TRANSPORTER_2"/>
    <property type="match status" value="1"/>
</dbReference>
<dbReference type="GO" id="GO:0055085">
    <property type="term" value="P:transmembrane transport"/>
    <property type="evidence" value="ECO:0007669"/>
    <property type="project" value="UniProtKB-ARBA"/>
</dbReference>
<evidence type="ECO:0000256" key="3">
    <source>
        <dbReference type="ARBA" id="ARBA00022741"/>
    </source>
</evidence>
<dbReference type="CDD" id="cd03257">
    <property type="entry name" value="ABC_NikE_OppD_transporters"/>
    <property type="match status" value="1"/>
</dbReference>
<dbReference type="InterPro" id="IPR013563">
    <property type="entry name" value="Oligopep_ABC_C"/>
</dbReference>
<evidence type="ECO:0000256" key="2">
    <source>
        <dbReference type="ARBA" id="ARBA00022448"/>
    </source>
</evidence>
<evidence type="ECO:0000259" key="5">
    <source>
        <dbReference type="PROSITE" id="PS50893"/>
    </source>
</evidence>
<dbReference type="InterPro" id="IPR003593">
    <property type="entry name" value="AAA+_ATPase"/>
</dbReference>
<dbReference type="Gene3D" id="3.40.50.300">
    <property type="entry name" value="P-loop containing nucleotide triphosphate hydrolases"/>
    <property type="match status" value="1"/>
</dbReference>
<dbReference type="InterPro" id="IPR027417">
    <property type="entry name" value="P-loop_NTPase"/>
</dbReference>
<dbReference type="InterPro" id="IPR003439">
    <property type="entry name" value="ABC_transporter-like_ATP-bd"/>
</dbReference>
<comment type="caution">
    <text evidence="6">The sequence shown here is derived from an EMBL/GenBank/DDBJ whole genome shotgun (WGS) entry which is preliminary data.</text>
</comment>
<proteinExistence type="inferred from homology"/>
<accession>A0A7W0DI81</accession>
<dbReference type="RefSeq" id="WP_181656524.1">
    <property type="nucleotide sequence ID" value="NZ_JACEHE010000003.1"/>
</dbReference>
<evidence type="ECO:0000313" key="6">
    <source>
        <dbReference type="EMBL" id="MBA2945584.1"/>
    </source>
</evidence>
<dbReference type="Pfam" id="PF00005">
    <property type="entry name" value="ABC_tran"/>
    <property type="match status" value="1"/>
</dbReference>
<gene>
    <name evidence="6" type="ORF">H1D24_07065</name>
</gene>
<dbReference type="PROSITE" id="PS00211">
    <property type="entry name" value="ABC_TRANSPORTER_1"/>
    <property type="match status" value="1"/>
</dbReference>
<reference evidence="6 7" key="1">
    <citation type="submission" date="2020-07" db="EMBL/GenBank/DDBJ databases">
        <title>Streptomyces isolated from Indian soil.</title>
        <authorList>
            <person name="Mandal S."/>
            <person name="Maiti P.K."/>
        </authorList>
    </citation>
    <scope>NUCLEOTIDE SEQUENCE [LARGE SCALE GENOMIC DNA]</scope>
    <source>
        <strain evidence="6 7">PSKA28</strain>
    </source>
</reference>
<evidence type="ECO:0000256" key="4">
    <source>
        <dbReference type="ARBA" id="ARBA00022840"/>
    </source>
</evidence>
<dbReference type="GO" id="GO:0016887">
    <property type="term" value="F:ATP hydrolysis activity"/>
    <property type="evidence" value="ECO:0007669"/>
    <property type="project" value="InterPro"/>
</dbReference>
<dbReference type="InterPro" id="IPR017871">
    <property type="entry name" value="ABC_transporter-like_CS"/>
</dbReference>
<dbReference type="PANTHER" id="PTHR43776:SF7">
    <property type="entry name" value="D,D-DIPEPTIDE TRANSPORT ATP-BINDING PROTEIN DDPF-RELATED"/>
    <property type="match status" value="1"/>
</dbReference>
<dbReference type="Pfam" id="PF08352">
    <property type="entry name" value="oligo_HPY"/>
    <property type="match status" value="1"/>
</dbReference>
<dbReference type="AlphaFoldDB" id="A0A7W0DI81"/>
<dbReference type="GO" id="GO:0015833">
    <property type="term" value="P:peptide transport"/>
    <property type="evidence" value="ECO:0007669"/>
    <property type="project" value="InterPro"/>
</dbReference>
<evidence type="ECO:0000313" key="7">
    <source>
        <dbReference type="Proteomes" id="UP000545761"/>
    </source>
</evidence>
<protein>
    <submittedName>
        <fullName evidence="6">ABC transporter ATP-binding protein</fullName>
    </submittedName>
</protein>
<dbReference type="SMART" id="SM00382">
    <property type="entry name" value="AAA"/>
    <property type="match status" value="1"/>
</dbReference>
<dbReference type="EMBL" id="JACEHE010000003">
    <property type="protein sequence ID" value="MBA2945584.1"/>
    <property type="molecule type" value="Genomic_DNA"/>
</dbReference>
<keyword evidence="3" id="KW-0547">Nucleotide-binding</keyword>
<dbReference type="SUPFAM" id="SSF52540">
    <property type="entry name" value="P-loop containing nucleoside triphosphate hydrolases"/>
    <property type="match status" value="1"/>
</dbReference>
<dbReference type="Proteomes" id="UP000545761">
    <property type="component" value="Unassembled WGS sequence"/>
</dbReference>
<dbReference type="InterPro" id="IPR050319">
    <property type="entry name" value="ABC_transp_ATP-bind"/>
</dbReference>
<evidence type="ECO:0000256" key="1">
    <source>
        <dbReference type="ARBA" id="ARBA00005417"/>
    </source>
</evidence>
<name>A0A7W0DI81_9ACTN</name>
<keyword evidence="4 6" id="KW-0067">ATP-binding</keyword>
<organism evidence="6 7">
    <name type="scientific">Streptomyces himalayensis subsp. himalayensis</name>
    <dbReference type="NCBI Taxonomy" id="2756131"/>
    <lineage>
        <taxon>Bacteria</taxon>
        <taxon>Bacillati</taxon>
        <taxon>Actinomycetota</taxon>
        <taxon>Actinomycetes</taxon>
        <taxon>Kitasatosporales</taxon>
        <taxon>Streptomycetaceae</taxon>
        <taxon>Streptomyces</taxon>
        <taxon>Streptomyces himalayensis</taxon>
    </lineage>
</organism>
<feature type="domain" description="ABC transporter" evidence="5">
    <location>
        <begin position="9"/>
        <end position="257"/>
    </location>
</feature>
<dbReference type="PANTHER" id="PTHR43776">
    <property type="entry name" value="TRANSPORT ATP-BINDING PROTEIN"/>
    <property type="match status" value="1"/>
</dbReference>
<dbReference type="GO" id="GO:0005524">
    <property type="term" value="F:ATP binding"/>
    <property type="evidence" value="ECO:0007669"/>
    <property type="project" value="UniProtKB-KW"/>
</dbReference>
<sequence length="265" mass="28853">MTEDVTPLLRATGLSRSFRLPRTSLFAPAALRHAVRDVSLELREGNSLGIVGESGSGKSTLARLLLALDRPDSGTVHYRGREIRPGAPRRLTWFRREVQVVLQDPMGSLDPRTTVRDIVAEPLECLRLPGGHDDRVDELLRAVGLDPSVRGRYPHEFSGGQRQRIAIARALAPGPKVLVGDEPLSALDVSVRAQILALLNDLAEAYGLTLLLVSHDIGVVRHLCTDVLVMKDGRAVEQGPAASVLADPRHPYTRRLLAAVPRLPA</sequence>
<comment type="similarity">
    <text evidence="1">Belongs to the ABC transporter superfamily.</text>
</comment>